<dbReference type="Pfam" id="PF13516">
    <property type="entry name" value="LRR_6"/>
    <property type="match status" value="2"/>
</dbReference>
<dbReference type="GO" id="GO:0016477">
    <property type="term" value="P:cell migration"/>
    <property type="evidence" value="ECO:0007669"/>
    <property type="project" value="TreeGrafter"/>
</dbReference>
<keyword evidence="1" id="KW-0732">Signal</keyword>
<dbReference type="InterPro" id="IPR051279">
    <property type="entry name" value="PP1-Reg/Actin-Interact_Protein"/>
</dbReference>
<dbReference type="GO" id="GO:0005886">
    <property type="term" value="C:plasma membrane"/>
    <property type="evidence" value="ECO:0007669"/>
    <property type="project" value="TreeGrafter"/>
</dbReference>
<organism evidence="2 4">
    <name type="scientific">Trichuris suis</name>
    <name type="common">pig whipworm</name>
    <dbReference type="NCBI Taxonomy" id="68888"/>
    <lineage>
        <taxon>Eukaryota</taxon>
        <taxon>Metazoa</taxon>
        <taxon>Ecdysozoa</taxon>
        <taxon>Nematoda</taxon>
        <taxon>Enoplea</taxon>
        <taxon>Dorylaimia</taxon>
        <taxon>Trichinellida</taxon>
        <taxon>Trichuridae</taxon>
        <taxon>Trichuris</taxon>
    </lineage>
</organism>
<gene>
    <name evidence="2" type="ORF">M513_06262</name>
    <name evidence="3" type="ORF">M514_06262</name>
</gene>
<evidence type="ECO:0000313" key="2">
    <source>
        <dbReference type="EMBL" id="KFD52952.1"/>
    </source>
</evidence>
<evidence type="ECO:0000256" key="1">
    <source>
        <dbReference type="SAM" id="SignalP"/>
    </source>
</evidence>
<evidence type="ECO:0000313" key="3">
    <source>
        <dbReference type="EMBL" id="KFD68005.1"/>
    </source>
</evidence>
<evidence type="ECO:0000313" key="4">
    <source>
        <dbReference type="Proteomes" id="UP000030764"/>
    </source>
</evidence>
<evidence type="ECO:0008006" key="5">
    <source>
        <dbReference type="Google" id="ProtNLM"/>
    </source>
</evidence>
<dbReference type="PANTHER" id="PTHR24112">
    <property type="entry name" value="LEUCINE-RICH REPEAT, ISOFORM F-RELATED"/>
    <property type="match status" value="1"/>
</dbReference>
<dbReference type="AlphaFoldDB" id="A0A085M6V6"/>
<dbReference type="EMBL" id="KL363222">
    <property type="protein sequence ID" value="KFD52952.1"/>
    <property type="molecule type" value="Genomic_DNA"/>
</dbReference>
<keyword evidence="4" id="KW-1185">Reference proteome</keyword>
<dbReference type="GO" id="GO:0030027">
    <property type="term" value="C:lamellipodium"/>
    <property type="evidence" value="ECO:0007669"/>
    <property type="project" value="TreeGrafter"/>
</dbReference>
<dbReference type="SUPFAM" id="SSF52047">
    <property type="entry name" value="RNI-like"/>
    <property type="match status" value="2"/>
</dbReference>
<dbReference type="Gene3D" id="3.80.10.10">
    <property type="entry name" value="Ribonuclease Inhibitor"/>
    <property type="match status" value="1"/>
</dbReference>
<dbReference type="PANTHER" id="PTHR24112:SF66">
    <property type="entry name" value="LEUCINE-RICH REPEAT, ISOFORM F"/>
    <property type="match status" value="1"/>
</dbReference>
<dbReference type="Proteomes" id="UP000030758">
    <property type="component" value="Unassembled WGS sequence"/>
</dbReference>
<dbReference type="SMART" id="SM00368">
    <property type="entry name" value="LRR_RI"/>
    <property type="match status" value="3"/>
</dbReference>
<dbReference type="InterPro" id="IPR032675">
    <property type="entry name" value="LRR_dom_sf"/>
</dbReference>
<name>A0A085M6V6_9BILA</name>
<accession>A0A085M6V6</accession>
<dbReference type="EMBL" id="KL367509">
    <property type="protein sequence ID" value="KFD68005.1"/>
    <property type="molecule type" value="Genomic_DNA"/>
</dbReference>
<feature type="signal peptide" evidence="1">
    <location>
        <begin position="1"/>
        <end position="20"/>
    </location>
</feature>
<dbReference type="InterPro" id="IPR001611">
    <property type="entry name" value="Leu-rich_rpt"/>
</dbReference>
<proteinExistence type="predicted"/>
<feature type="chain" id="PRO_5010405228" description="Leucine Rich repeat-containing domain protein" evidence="1">
    <location>
        <begin position="21"/>
        <end position="1201"/>
    </location>
</feature>
<dbReference type="GO" id="GO:0034315">
    <property type="term" value="P:regulation of Arp2/3 complex-mediated actin nucleation"/>
    <property type="evidence" value="ECO:0007669"/>
    <property type="project" value="TreeGrafter"/>
</dbReference>
<reference evidence="2 4" key="1">
    <citation type="journal article" date="2014" name="Nat. Genet.">
        <title>Genome and transcriptome of the porcine whipworm Trichuris suis.</title>
        <authorList>
            <person name="Jex A.R."/>
            <person name="Nejsum P."/>
            <person name="Schwarz E.M."/>
            <person name="Hu L."/>
            <person name="Young N.D."/>
            <person name="Hall R.S."/>
            <person name="Korhonen P.K."/>
            <person name="Liao S."/>
            <person name="Thamsborg S."/>
            <person name="Xia J."/>
            <person name="Xu P."/>
            <person name="Wang S."/>
            <person name="Scheerlinck J.P."/>
            <person name="Hofmann A."/>
            <person name="Sternberg P.W."/>
            <person name="Wang J."/>
            <person name="Gasser R.B."/>
        </authorList>
    </citation>
    <scope>NUCLEOTIDE SEQUENCE [LARGE SCALE GENOMIC DNA]</scope>
    <source>
        <strain evidence="3">DCEP-RM93F</strain>
        <strain evidence="2">DCEP-RM93M</strain>
    </source>
</reference>
<dbReference type="Proteomes" id="UP000030764">
    <property type="component" value="Unassembled WGS sequence"/>
</dbReference>
<sequence>MLSVLLDLLLEGQFLPPASLQLNCPGFCVLPMLSAIQKNSIDLFGEPLWKAYCTVSVEVNKQGKVETRFLIVSKFRLYVVSPKPTGKVSIDVAHNVTFVKYLRFREDQLEFTIQRQANKFHTMIFYCSFISASTLACSLANSLIHYFPGWPLSSLLSVEPISLLTNRTMVQYPIDYPCGNFRRTYAAVADAENCPYVHEIVWDIEKIYSFHGWKTLNLNDFSHFTARDLTPLILTMRYSLWFTGIWADSIRLSSSVVTAITKAVGEWPVLRSIRLLQCGLKHDFITALTHSLAQNSSLHLDDLDLSFNDFDDYEEMLWFRHQRQRHQRLFPINHLFFSNTWCWTYSLHSTFENLNKSQVVQLPTVRALRFRRCGLTFKTLRWIMNLFTASASRKSSLKVLDVSGNTLKSKLDSKVLYGILPYTPELTELNLSFTGIRLAEIWSCLKCCGQNITVLKIAGCNFHMKKKRQLTCRASIKDYFANTATLRHLDISQAVRLSSETLRCVLMGLATNQLISDVVLVMNSIASNGEELLPTLETSLPSLQCVSYLHMRDNEFNSIAPEIVSAISEMPNLEFLDIGGKNFNVRRGDSTTVPKALQTLAKIINNGTSKLDELNISNANLGMPISILLSALVSAPKLKRLNISGNCIEDAGARLLAKVLMTNCCLEKLSLDHNQITLNGFKVIANSLKEYCMPQNQGSPSRADNFRNTTLTEMEFPIFDISKQIKMDREKAEAVMKEIQAVLHKNATKCGTEEANSERLRRIAKWSLIRVENRKRSSLGDMLQFLRKGGRRPCLYGLNKAVELVKKSNNNISFPEQPESNVLTNTLTLCEDIVNEAPCQNGLRSFASKIRCAINDFYIQVHATFKDRQKNFQLLLDTIEEKASPLLKKLNKDHGQSSAHCKACAYGVTADLIIVLAEAALASFHTDRQIWVSPPSQAMKETLSWSKNLQTTNLSGKKTQFAQSTEQQLQNSATKSEEHNKADEITLCCESVEPPSGLESLERKFRDDKPAVARIKPVKRQKPSEAIFKTPTADISFTTQSTAQMMNWDSSSIYSERAIDCPAEYSLWTTNKNTNGKFDYQDYNLSQVAIKSSSDSITATVHSPTEAIASSIRGRSTFPEQHAMTTPLPYSTVKTAQRSRKLHQRAKYSNIKGKKRLFHSSDELANCGVNEKKVEAGSTPEMPFLDAKEYAHELQMSTEQN</sequence>
<protein>
    <recommendedName>
        <fullName evidence="5">Leucine Rich repeat-containing domain protein</fullName>
    </recommendedName>
</protein>